<keyword evidence="1" id="KW-0812">Transmembrane</keyword>
<gene>
    <name evidence="2" type="ORF">SAMN02745191_1064</name>
</gene>
<sequence>MKKLFNEKNLSIAIILLIALQPIIDMDYLAYEFLDQFGLPRLSTIIRFLIIPGLILWTFFLKEKNKKKVITVVLIYGALLGGYFVLHCMSASQAYNIMGFTTNFKFSWYQELIYILTLILPFGITYCVYNMNFSETVIKKIVYFLSSIISIPIFLGDLFVFGKSTYFGYTVANFFTWFTGIYEQYHPRELASKFFFNEGNTIGILLFMILPLMYYFFTKENNKKTKIMVGVLIGIQSLSMQILATRVATYGAIIIPIIFLVLYLFDALIMKNQKIMKNVVILCICFAGLFGAILDFTPAVQNQKVDAENTVALIDNGAVHEGKKGLKGGVGLVPGSTEFNNFYIHMFREYGINAKYISSVPSMYYIDWYNYNYDPKFWVDVTFMDVYDRVNGRQIQTIFMNYKLDKLNTYQKIMGAGYSTFMNGSIILEQDFKQQWMTLGPIGSFLTIFPWIASLLVGAFLVVKKWKQLFKLDIFVYAMSFVAALGTAYMSGHTLDQFISTTFMALLLGTLFCKIKEAYDKKN</sequence>
<feature type="transmembrane region" description="Helical" evidence="1">
    <location>
        <begin position="166"/>
        <end position="182"/>
    </location>
</feature>
<feature type="transmembrane region" description="Helical" evidence="1">
    <location>
        <begin position="194"/>
        <end position="217"/>
    </location>
</feature>
<keyword evidence="1" id="KW-0472">Membrane</keyword>
<feature type="transmembrane region" description="Helical" evidence="1">
    <location>
        <begin position="275"/>
        <end position="294"/>
    </location>
</feature>
<protein>
    <recommendedName>
        <fullName evidence="4">O-antigen ligase like membrane protein</fullName>
    </recommendedName>
</protein>
<dbReference type="STRING" id="118967.SAMN02745191_1064"/>
<name>A0A1T4LVL0_9FIRM</name>
<feature type="transmembrane region" description="Helical" evidence="1">
    <location>
        <begin position="474"/>
        <end position="492"/>
    </location>
</feature>
<feature type="transmembrane region" description="Helical" evidence="1">
    <location>
        <begin position="498"/>
        <end position="515"/>
    </location>
</feature>
<feature type="transmembrane region" description="Helical" evidence="1">
    <location>
        <begin position="112"/>
        <end position="129"/>
    </location>
</feature>
<dbReference type="InterPro" id="IPR049504">
    <property type="entry name" value="O-antigen_lig"/>
</dbReference>
<evidence type="ECO:0000256" key="1">
    <source>
        <dbReference type="SAM" id="Phobius"/>
    </source>
</evidence>
<dbReference type="Pfam" id="PF13425">
    <property type="entry name" value="O-antigen_lig"/>
    <property type="match status" value="1"/>
</dbReference>
<keyword evidence="1" id="KW-1133">Transmembrane helix</keyword>
<proteinExistence type="predicted"/>
<dbReference type="RefSeq" id="WP_078711486.1">
    <property type="nucleotide sequence ID" value="NZ_FUWY01000002.1"/>
</dbReference>
<accession>A0A1T4LVL0</accession>
<feature type="transmembrane region" description="Helical" evidence="1">
    <location>
        <begin position="141"/>
        <end position="160"/>
    </location>
</feature>
<evidence type="ECO:0000313" key="2">
    <source>
        <dbReference type="EMBL" id="SJZ58779.1"/>
    </source>
</evidence>
<dbReference type="Proteomes" id="UP000243297">
    <property type="component" value="Unassembled WGS sequence"/>
</dbReference>
<feature type="transmembrane region" description="Helical" evidence="1">
    <location>
        <begin position="42"/>
        <end position="61"/>
    </location>
</feature>
<keyword evidence="3" id="KW-1185">Reference proteome</keyword>
<dbReference type="EMBL" id="FUWY01000002">
    <property type="protein sequence ID" value="SJZ58779.1"/>
    <property type="molecule type" value="Genomic_DNA"/>
</dbReference>
<reference evidence="3" key="1">
    <citation type="submission" date="2017-02" db="EMBL/GenBank/DDBJ databases">
        <authorList>
            <person name="Varghese N."/>
            <person name="Submissions S."/>
        </authorList>
    </citation>
    <scope>NUCLEOTIDE SEQUENCE [LARGE SCALE GENOMIC DNA]</scope>
    <source>
        <strain evidence="3">ATCC 25662</strain>
    </source>
</reference>
<feature type="transmembrane region" description="Helical" evidence="1">
    <location>
        <begin position="73"/>
        <end position="92"/>
    </location>
</feature>
<organism evidence="2 3">
    <name type="scientific">Anaerorhabdus furcosa</name>
    <dbReference type="NCBI Taxonomy" id="118967"/>
    <lineage>
        <taxon>Bacteria</taxon>
        <taxon>Bacillati</taxon>
        <taxon>Bacillota</taxon>
        <taxon>Erysipelotrichia</taxon>
        <taxon>Erysipelotrichales</taxon>
        <taxon>Erysipelotrichaceae</taxon>
        <taxon>Anaerorhabdus</taxon>
    </lineage>
</organism>
<feature type="transmembrane region" description="Helical" evidence="1">
    <location>
        <begin position="247"/>
        <end position="268"/>
    </location>
</feature>
<dbReference type="AlphaFoldDB" id="A0A1T4LVL0"/>
<feature type="transmembrane region" description="Helical" evidence="1">
    <location>
        <begin position="442"/>
        <end position="462"/>
    </location>
</feature>
<evidence type="ECO:0008006" key="4">
    <source>
        <dbReference type="Google" id="ProtNLM"/>
    </source>
</evidence>
<evidence type="ECO:0000313" key="3">
    <source>
        <dbReference type="Proteomes" id="UP000243297"/>
    </source>
</evidence>